<evidence type="ECO:0000313" key="13">
    <source>
        <dbReference type="EMBL" id="SDK94809.1"/>
    </source>
</evidence>
<feature type="transmembrane region" description="Helical" evidence="8">
    <location>
        <begin position="256"/>
        <end position="275"/>
    </location>
</feature>
<dbReference type="InterPro" id="IPR023408">
    <property type="entry name" value="MscS_beta-dom_sf"/>
</dbReference>
<dbReference type="PANTHER" id="PTHR30347:SF1">
    <property type="entry name" value="MECHANOSENSITIVE CHANNEL MSCK"/>
    <property type="match status" value="1"/>
</dbReference>
<feature type="transmembrane region" description="Helical" evidence="8">
    <location>
        <begin position="522"/>
        <end position="539"/>
    </location>
</feature>
<dbReference type="SUPFAM" id="SSF82689">
    <property type="entry name" value="Mechanosensitive channel protein MscS (YggB), C-terminal domain"/>
    <property type="match status" value="1"/>
</dbReference>
<feature type="transmembrane region" description="Helical" evidence="8">
    <location>
        <begin position="336"/>
        <end position="357"/>
    </location>
</feature>
<comment type="subcellular location">
    <subcellularLocation>
        <location evidence="1">Cell membrane</location>
        <topology evidence="1">Multi-pass membrane protein</topology>
    </subcellularLocation>
</comment>
<dbReference type="Pfam" id="PF12607">
    <property type="entry name" value="DUF3772"/>
    <property type="match status" value="1"/>
</dbReference>
<feature type="transmembrane region" description="Helical" evidence="8">
    <location>
        <begin position="363"/>
        <end position="383"/>
    </location>
</feature>
<dbReference type="RefSeq" id="WP_092500959.1">
    <property type="nucleotide sequence ID" value="NZ_FNFV01000006.1"/>
</dbReference>
<keyword evidence="14" id="KW-1185">Reference proteome</keyword>
<evidence type="ECO:0000256" key="2">
    <source>
        <dbReference type="ARBA" id="ARBA00008017"/>
    </source>
</evidence>
<keyword evidence="7" id="KW-0175">Coiled coil</keyword>
<keyword evidence="9" id="KW-0732">Signal</keyword>
<evidence type="ECO:0000256" key="4">
    <source>
        <dbReference type="ARBA" id="ARBA00022692"/>
    </source>
</evidence>
<dbReference type="AlphaFoldDB" id="A0A1G9G2E2"/>
<dbReference type="InterPro" id="IPR052702">
    <property type="entry name" value="MscS-like_channel"/>
</dbReference>
<accession>A0A1G9G2E2</accession>
<name>A0A1G9G2E2_9RHOB</name>
<dbReference type="GO" id="GO:0008381">
    <property type="term" value="F:mechanosensitive monoatomic ion channel activity"/>
    <property type="evidence" value="ECO:0007669"/>
    <property type="project" value="UniProtKB-ARBA"/>
</dbReference>
<keyword evidence="4 8" id="KW-0812">Transmembrane</keyword>
<evidence type="ECO:0000256" key="6">
    <source>
        <dbReference type="ARBA" id="ARBA00023136"/>
    </source>
</evidence>
<dbReference type="Proteomes" id="UP000199328">
    <property type="component" value="Unassembled WGS sequence"/>
</dbReference>
<dbReference type="PROSITE" id="PS01246">
    <property type="entry name" value="UPF0003"/>
    <property type="match status" value="1"/>
</dbReference>
<evidence type="ECO:0000313" key="14">
    <source>
        <dbReference type="Proteomes" id="UP000199328"/>
    </source>
</evidence>
<evidence type="ECO:0000256" key="3">
    <source>
        <dbReference type="ARBA" id="ARBA00022475"/>
    </source>
</evidence>
<feature type="coiled-coil region" evidence="7">
    <location>
        <begin position="127"/>
        <end position="164"/>
    </location>
</feature>
<feature type="transmembrane region" description="Helical" evidence="8">
    <location>
        <begin position="404"/>
        <end position="427"/>
    </location>
</feature>
<feature type="transmembrane region" description="Helical" evidence="8">
    <location>
        <begin position="585"/>
        <end position="603"/>
    </location>
</feature>
<dbReference type="Gene3D" id="3.30.70.100">
    <property type="match status" value="1"/>
</dbReference>
<comment type="similarity">
    <text evidence="2">Belongs to the MscS (TC 1.A.23) family.</text>
</comment>
<dbReference type="Gene3D" id="2.30.30.60">
    <property type="match status" value="1"/>
</dbReference>
<feature type="transmembrane region" description="Helical" evidence="8">
    <location>
        <begin position="439"/>
        <end position="459"/>
    </location>
</feature>
<evidence type="ECO:0000256" key="9">
    <source>
        <dbReference type="SAM" id="SignalP"/>
    </source>
</evidence>
<protein>
    <submittedName>
        <fullName evidence="13">Small-conductance mechanosensitive channel</fullName>
    </submittedName>
</protein>
<evidence type="ECO:0000259" key="12">
    <source>
        <dbReference type="Pfam" id="PF21082"/>
    </source>
</evidence>
<evidence type="ECO:0000259" key="11">
    <source>
        <dbReference type="Pfam" id="PF12607"/>
    </source>
</evidence>
<dbReference type="Pfam" id="PF00924">
    <property type="entry name" value="MS_channel_2nd"/>
    <property type="match status" value="1"/>
</dbReference>
<dbReference type="SUPFAM" id="SSF82861">
    <property type="entry name" value="Mechanosensitive channel protein MscS (YggB), transmembrane region"/>
    <property type="match status" value="1"/>
</dbReference>
<dbReference type="EMBL" id="FNFV01000006">
    <property type="protein sequence ID" value="SDK94809.1"/>
    <property type="molecule type" value="Genomic_DNA"/>
</dbReference>
<dbReference type="InterPro" id="IPR011014">
    <property type="entry name" value="MscS_channel_TM-2"/>
</dbReference>
<keyword evidence="5 8" id="KW-1133">Transmembrane helix</keyword>
<feature type="domain" description="Mechanosensitive ion channel MscS" evidence="10">
    <location>
        <begin position="605"/>
        <end position="672"/>
    </location>
</feature>
<dbReference type="GO" id="GO:0005886">
    <property type="term" value="C:plasma membrane"/>
    <property type="evidence" value="ECO:0007669"/>
    <property type="project" value="UniProtKB-SubCell"/>
</dbReference>
<evidence type="ECO:0000256" key="7">
    <source>
        <dbReference type="SAM" id="Coils"/>
    </source>
</evidence>
<gene>
    <name evidence="13" type="ORF">SAMN05216257_10668</name>
</gene>
<proteinExistence type="inferred from homology"/>
<feature type="signal peptide" evidence="9">
    <location>
        <begin position="1"/>
        <end position="27"/>
    </location>
</feature>
<feature type="domain" description="DUF3772" evidence="11">
    <location>
        <begin position="142"/>
        <end position="202"/>
    </location>
</feature>
<dbReference type="SUPFAM" id="SSF50182">
    <property type="entry name" value="Sm-like ribonucleoproteins"/>
    <property type="match status" value="1"/>
</dbReference>
<feature type="transmembrane region" description="Helical" evidence="8">
    <location>
        <begin position="287"/>
        <end position="309"/>
    </location>
</feature>
<dbReference type="InterPro" id="IPR006686">
    <property type="entry name" value="MscS_channel_CS"/>
</dbReference>
<feature type="transmembrane region" description="Helical" evidence="8">
    <location>
        <begin position="218"/>
        <end position="235"/>
    </location>
</feature>
<dbReference type="STRING" id="990712.SAMN05216257_10668"/>
<feature type="transmembrane region" description="Helical" evidence="8">
    <location>
        <begin position="560"/>
        <end position="579"/>
    </location>
</feature>
<evidence type="ECO:0000256" key="1">
    <source>
        <dbReference type="ARBA" id="ARBA00004651"/>
    </source>
</evidence>
<dbReference type="InterPro" id="IPR022249">
    <property type="entry name" value="DUF3772"/>
</dbReference>
<reference evidence="14" key="1">
    <citation type="submission" date="2016-10" db="EMBL/GenBank/DDBJ databases">
        <authorList>
            <person name="Varghese N."/>
            <person name="Submissions S."/>
        </authorList>
    </citation>
    <scope>NUCLEOTIDE SEQUENCE [LARGE SCALE GENOMIC DNA]</scope>
    <source>
        <strain evidence="14">CGMCC 1.10789</strain>
    </source>
</reference>
<dbReference type="InterPro" id="IPR049278">
    <property type="entry name" value="MS_channel_C"/>
</dbReference>
<organism evidence="13 14">
    <name type="scientific">Meinhardsimonia xiamenensis</name>
    <dbReference type="NCBI Taxonomy" id="990712"/>
    <lineage>
        <taxon>Bacteria</taxon>
        <taxon>Pseudomonadati</taxon>
        <taxon>Pseudomonadota</taxon>
        <taxon>Alphaproteobacteria</taxon>
        <taxon>Rhodobacterales</taxon>
        <taxon>Paracoccaceae</taxon>
        <taxon>Meinhardsimonia</taxon>
    </lineage>
</organism>
<evidence type="ECO:0000259" key="10">
    <source>
        <dbReference type="Pfam" id="PF00924"/>
    </source>
</evidence>
<keyword evidence="3" id="KW-1003">Cell membrane</keyword>
<evidence type="ECO:0000256" key="8">
    <source>
        <dbReference type="SAM" id="Phobius"/>
    </source>
</evidence>
<dbReference type="InterPro" id="IPR006685">
    <property type="entry name" value="MscS_channel_2nd"/>
</dbReference>
<dbReference type="OrthoDB" id="9799209at2"/>
<dbReference type="Gene3D" id="1.10.287.1260">
    <property type="match status" value="1"/>
</dbReference>
<feature type="chain" id="PRO_5011546486" evidence="9">
    <location>
        <begin position="28"/>
        <end position="792"/>
    </location>
</feature>
<dbReference type="PANTHER" id="PTHR30347">
    <property type="entry name" value="POTASSIUM CHANNEL RELATED"/>
    <property type="match status" value="1"/>
</dbReference>
<dbReference type="InterPro" id="IPR010920">
    <property type="entry name" value="LSM_dom_sf"/>
</dbReference>
<keyword evidence="6 8" id="KW-0472">Membrane</keyword>
<feature type="transmembrane region" description="Helical" evidence="8">
    <location>
        <begin position="471"/>
        <end position="493"/>
    </location>
</feature>
<dbReference type="InterPro" id="IPR011066">
    <property type="entry name" value="MscS_channel_C_sf"/>
</dbReference>
<dbReference type="Pfam" id="PF21082">
    <property type="entry name" value="MS_channel_3rd"/>
    <property type="match status" value="1"/>
</dbReference>
<evidence type="ECO:0000256" key="5">
    <source>
        <dbReference type="ARBA" id="ARBA00022989"/>
    </source>
</evidence>
<sequence>MACWATGRALRRLVLALVLLLAASVPGQGPGAFSGAVALAQTQTGELPDYEAWERVASRAEDAVRSAGASDRAYEELRAELVTWRARFEAAQKFNADRIETVERQLAALGPPPAEGESEPEDVAARRAELQRQLEELKAPVRRAEEAFQRAEGLIREIDKLLAARRAEKLLTRSVSPLNPVNWPPALLRLQRSWVALQGEVASNWKRLSASGQLGEDLPLRLGVFLVALALLLRGRKWAGRLAARWQERFDNDLPALVASFGEVALPTAGVYAIVRLLNDTGLPGLRLGAILEAAPILVLAITLALWVAERVFPSALPSPILPKMQASSRLRARQLATLAALVFGLHSALVSLAEAVDYDLEIVAVAYFPGIVLEGALLFLLGRLMAREAQHNDPGFQTSAILIVARALMAVGLFAPLAAAAGYTNLALRSLFPAGESLLLLGILAIFHNISLEFYRLIARVDRAQAQNSLVPIIFTSLAVLGSLPVFALIWGTRPATLAEYWMRLRTGFQIGETRIQPGDFVMLVVVFTVGYMLTRLVQNALRTTILPKTRIEPGAQNAIVAGVGYVGVVLAALFAISTTGLDLSSLALVAGALSVGIGFGLQNIVSNFVSGIILLIERPIAEGDWVEVGGHMGTVKSISVRSTRIETFDRQLVIVPNADFISSAVVNWTRGNLLGRVVLRIGVAYGSDTRKVEEILTEIVSSHDMVLRDPPPRVTFEEFGADSLNFVIRAVIYDVNQMLSIRNELNHRIYARLTEEGIQIPFPQRDVWLKNPEDVAAALTRPARDATPGR</sequence>
<feature type="domain" description="Mechanosensitive ion channel MscS C-terminal" evidence="12">
    <location>
        <begin position="679"/>
        <end position="762"/>
    </location>
</feature>